<dbReference type="GO" id="GO:0034551">
    <property type="term" value="P:mitochondrial respiratory chain complex III assembly"/>
    <property type="evidence" value="ECO:0007669"/>
    <property type="project" value="InterPro"/>
</dbReference>
<protein>
    <recommendedName>
        <fullName evidence="11">MalT-like TPR region domain-containing protein</fullName>
    </recommendedName>
</protein>
<feature type="transmembrane region" description="Helical" evidence="8">
    <location>
        <begin position="223"/>
        <end position="244"/>
    </location>
</feature>
<dbReference type="Gene3D" id="1.25.40.10">
    <property type="entry name" value="Tetratricopeptide repeat domain"/>
    <property type="match status" value="1"/>
</dbReference>
<dbReference type="Pfam" id="PF13374">
    <property type="entry name" value="TPR_10"/>
    <property type="match status" value="1"/>
</dbReference>
<keyword evidence="8" id="KW-1133">Transmembrane helix</keyword>
<evidence type="ECO:0000256" key="7">
    <source>
        <dbReference type="SAM" id="MobiDB-lite"/>
    </source>
</evidence>
<gene>
    <name evidence="9" type="ORF">PXEA_LOCUS34326</name>
</gene>
<comment type="caution">
    <text evidence="9">The sequence shown here is derived from an EMBL/GenBank/DDBJ whole genome shotgun (WGS) entry which is preliminary data.</text>
</comment>
<evidence type="ECO:0000256" key="8">
    <source>
        <dbReference type="SAM" id="Phobius"/>
    </source>
</evidence>
<dbReference type="SUPFAM" id="SSF48452">
    <property type="entry name" value="TPR-like"/>
    <property type="match status" value="1"/>
</dbReference>
<name>A0A3S5AYJ0_9PLAT</name>
<keyword evidence="5" id="KW-0809">Transit peptide</keyword>
<evidence type="ECO:0000256" key="2">
    <source>
        <dbReference type="ARBA" id="ARBA00008219"/>
    </source>
</evidence>
<keyword evidence="6" id="KW-0496">Mitochondrion</keyword>
<dbReference type="PANTHER" id="PTHR13143">
    <property type="entry name" value="TETRATRICOPEPTIDE REPEAT PROTEIN 19"/>
    <property type="match status" value="1"/>
</dbReference>
<evidence type="ECO:0000256" key="5">
    <source>
        <dbReference type="ARBA" id="ARBA00022946"/>
    </source>
</evidence>
<dbReference type="Proteomes" id="UP000784294">
    <property type="component" value="Unassembled WGS sequence"/>
</dbReference>
<feature type="compositionally biased region" description="Polar residues" evidence="7">
    <location>
        <begin position="186"/>
        <end position="208"/>
    </location>
</feature>
<organism evidence="9 10">
    <name type="scientific">Protopolystoma xenopodis</name>
    <dbReference type="NCBI Taxonomy" id="117903"/>
    <lineage>
        <taxon>Eukaryota</taxon>
        <taxon>Metazoa</taxon>
        <taxon>Spiralia</taxon>
        <taxon>Lophotrochozoa</taxon>
        <taxon>Platyhelminthes</taxon>
        <taxon>Monogenea</taxon>
        <taxon>Polyopisthocotylea</taxon>
        <taxon>Polystomatidea</taxon>
        <taxon>Polystomatidae</taxon>
        <taxon>Protopolystoma</taxon>
    </lineage>
</organism>
<dbReference type="PANTHER" id="PTHR13143:SF6">
    <property type="entry name" value="TETRATRICOPEPTIDE REPEAT PROTEIN 19, MITOCHONDRIAL"/>
    <property type="match status" value="1"/>
</dbReference>
<keyword evidence="8" id="KW-0812">Transmembrane</keyword>
<sequence length="254" mass="28835">MANLSLLNSDLPTAEKLLVQTIHDCLAAGIDQTSPIIAELSLKLALVYSRLGQFDRAFEGFKFCTSAQDALNIDLTISNSSNSEDLNEKKNKIALIGMICNYFSKFLYDRGEYNEALKYSQRALEAARVIYTNGHSNCLCLMSDIAAIQMHIPEKQESVRDILFEAIDLVKRRIRSDFSAFKFPSEANTSQNSDCVQPREIQSNQSAAEPNDFSRKSHIVKKVFHFLCHFYVWLLFVLSKLIIFTNNKVYIILV</sequence>
<dbReference type="EMBL" id="CAAALY010266883">
    <property type="protein sequence ID" value="VEL40886.1"/>
    <property type="molecule type" value="Genomic_DNA"/>
</dbReference>
<dbReference type="InterPro" id="IPR040395">
    <property type="entry name" value="TTC19"/>
</dbReference>
<evidence type="ECO:0000256" key="3">
    <source>
        <dbReference type="ARBA" id="ARBA00022737"/>
    </source>
</evidence>
<dbReference type="OrthoDB" id="5986190at2759"/>
<keyword evidence="10" id="KW-1185">Reference proteome</keyword>
<dbReference type="InterPro" id="IPR011990">
    <property type="entry name" value="TPR-like_helical_dom_sf"/>
</dbReference>
<evidence type="ECO:0000313" key="9">
    <source>
        <dbReference type="EMBL" id="VEL40886.1"/>
    </source>
</evidence>
<evidence type="ECO:0000256" key="4">
    <source>
        <dbReference type="ARBA" id="ARBA00022803"/>
    </source>
</evidence>
<dbReference type="AlphaFoldDB" id="A0A3S5AYJ0"/>
<comment type="similarity">
    <text evidence="2">Belongs to the TTC19 family.</text>
</comment>
<feature type="region of interest" description="Disordered" evidence="7">
    <location>
        <begin position="185"/>
        <end position="209"/>
    </location>
</feature>
<proteinExistence type="inferred from homology"/>
<evidence type="ECO:0000256" key="6">
    <source>
        <dbReference type="ARBA" id="ARBA00023128"/>
    </source>
</evidence>
<reference evidence="9" key="1">
    <citation type="submission" date="2018-11" db="EMBL/GenBank/DDBJ databases">
        <authorList>
            <consortium name="Pathogen Informatics"/>
        </authorList>
    </citation>
    <scope>NUCLEOTIDE SEQUENCE</scope>
</reference>
<accession>A0A3S5AYJ0</accession>
<comment type="subcellular location">
    <subcellularLocation>
        <location evidence="1">Mitochondrion</location>
    </subcellularLocation>
</comment>
<keyword evidence="3" id="KW-0677">Repeat</keyword>
<evidence type="ECO:0000256" key="1">
    <source>
        <dbReference type="ARBA" id="ARBA00004173"/>
    </source>
</evidence>
<evidence type="ECO:0000313" key="10">
    <source>
        <dbReference type="Proteomes" id="UP000784294"/>
    </source>
</evidence>
<keyword evidence="4" id="KW-0802">TPR repeat</keyword>
<evidence type="ECO:0008006" key="11">
    <source>
        <dbReference type="Google" id="ProtNLM"/>
    </source>
</evidence>
<dbReference type="GO" id="GO:0005743">
    <property type="term" value="C:mitochondrial inner membrane"/>
    <property type="evidence" value="ECO:0007669"/>
    <property type="project" value="TreeGrafter"/>
</dbReference>
<keyword evidence="8" id="KW-0472">Membrane</keyword>